<accession>A0A4D5RDP8</accession>
<sequence>MKSTNDVWAAAALNTSVMAVSAWSAPMTASTAASARLASTANVTDVAFAKAAAEFLRTQDARRPSAKALHGSQPQ</sequence>
<dbReference type="AlphaFoldDB" id="A0A4D5RDP8"/>
<dbReference type="EMBL" id="GHJT01001332">
    <property type="protein sequence ID" value="MOY35303.1"/>
    <property type="molecule type" value="Transcribed_RNA"/>
</dbReference>
<proteinExistence type="predicted"/>
<evidence type="ECO:0000313" key="1">
    <source>
        <dbReference type="EMBL" id="MOY35303.1"/>
    </source>
</evidence>
<name>A0A4D5RDP8_IXOSC</name>
<organism evidence="1">
    <name type="scientific">Ixodes scapularis</name>
    <name type="common">Black-legged tick</name>
    <name type="synonym">Deer tick</name>
    <dbReference type="NCBI Taxonomy" id="6945"/>
    <lineage>
        <taxon>Eukaryota</taxon>
        <taxon>Metazoa</taxon>
        <taxon>Ecdysozoa</taxon>
        <taxon>Arthropoda</taxon>
        <taxon>Chelicerata</taxon>
        <taxon>Arachnida</taxon>
        <taxon>Acari</taxon>
        <taxon>Parasitiformes</taxon>
        <taxon>Ixodida</taxon>
        <taxon>Ixodoidea</taxon>
        <taxon>Ixodidae</taxon>
        <taxon>Ixodinae</taxon>
        <taxon>Ixodes</taxon>
    </lineage>
</organism>
<reference evidence="1" key="1">
    <citation type="submission" date="2019-04" db="EMBL/GenBank/DDBJ databases">
        <title>An insight into the mialome of Ixodes scapularis.</title>
        <authorList>
            <person name="Ribeiro J.M."/>
            <person name="Mather T.N."/>
            <person name="Karim S."/>
        </authorList>
    </citation>
    <scope>NUCLEOTIDE SEQUENCE</scope>
</reference>
<protein>
    <submittedName>
        <fullName evidence="1">Putative secreted protein</fullName>
    </submittedName>
</protein>